<reference evidence="1 2" key="1">
    <citation type="submission" date="2014-12" db="EMBL/GenBank/DDBJ databases">
        <title>Draft genome sequence of Paenibacillus kamchatkensis strain B-2647.</title>
        <authorList>
            <person name="Karlyshev A.V."/>
            <person name="Kudryashova E.B."/>
        </authorList>
    </citation>
    <scope>NUCLEOTIDE SEQUENCE [LARGE SCALE GENOMIC DNA]</scope>
    <source>
        <strain evidence="1 2">VKM B-2647</strain>
    </source>
</reference>
<evidence type="ECO:0000313" key="1">
    <source>
        <dbReference type="EMBL" id="KIL38503.1"/>
    </source>
</evidence>
<keyword evidence="2" id="KW-1185">Reference proteome</keyword>
<dbReference type="EMBL" id="JXAK01000059">
    <property type="protein sequence ID" value="KIL38503.1"/>
    <property type="molecule type" value="Genomic_DNA"/>
</dbReference>
<proteinExistence type="predicted"/>
<gene>
    <name evidence="1" type="ORF">SD70_26060</name>
</gene>
<evidence type="ECO:0000313" key="2">
    <source>
        <dbReference type="Proteomes" id="UP000031967"/>
    </source>
</evidence>
<protein>
    <submittedName>
        <fullName evidence="1">Uncharacterized protein</fullName>
    </submittedName>
</protein>
<name>A0ABR5ABU4_9BACL</name>
<organism evidence="1 2">
    <name type="scientific">Gordoniibacillus kamchatkensis</name>
    <dbReference type="NCBI Taxonomy" id="1590651"/>
    <lineage>
        <taxon>Bacteria</taxon>
        <taxon>Bacillati</taxon>
        <taxon>Bacillota</taxon>
        <taxon>Bacilli</taxon>
        <taxon>Bacillales</taxon>
        <taxon>Paenibacillaceae</taxon>
        <taxon>Gordoniibacillus</taxon>
    </lineage>
</organism>
<dbReference type="Proteomes" id="UP000031967">
    <property type="component" value="Unassembled WGS sequence"/>
</dbReference>
<sequence length="216" mass="25650">MYHSRKFKTYRLFYGDDEYPSYFALFLIELVNDIELNDEFGNEYTNEQLFTYIMNGLHIKFKEERRIQSGDGSIEIIPAGRHFNFDEWAKPEVYTVRSKPENVPKKLIQKLEKIQEEMHEEKENDFITSVIGFLVQNPVESILAKKPKLLQLWYDLFYRNIPIFISAKGKQSKADLSFRGMENETGIPKSTLESRFNKLREVLKTEYNNFYLKKAS</sequence>
<accession>A0ABR5ABU4</accession>
<comment type="caution">
    <text evidence="1">The sequence shown here is derived from an EMBL/GenBank/DDBJ whole genome shotgun (WGS) entry which is preliminary data.</text>
</comment>